<dbReference type="Proteomes" id="UP000772812">
    <property type="component" value="Unassembled WGS sequence"/>
</dbReference>
<organism evidence="2 3">
    <name type="scientific">Persephonella atlantica</name>
    <dbReference type="NCBI Taxonomy" id="2699429"/>
    <lineage>
        <taxon>Bacteria</taxon>
        <taxon>Pseudomonadati</taxon>
        <taxon>Aquificota</taxon>
        <taxon>Aquificia</taxon>
        <taxon>Aquificales</taxon>
        <taxon>Hydrogenothermaceae</taxon>
        <taxon>Persephonella</taxon>
    </lineage>
</organism>
<dbReference type="Gene3D" id="1.10.150.280">
    <property type="entry name" value="AF1531-like domain"/>
    <property type="match status" value="1"/>
</dbReference>
<comment type="caution">
    <text evidence="2">The sequence shown here is derived from an EMBL/GenBank/DDBJ whole genome shotgun (WGS) entry which is preliminary data.</text>
</comment>
<protein>
    <recommendedName>
        <fullName evidence="4">Competence protein ComEA</fullName>
    </recommendedName>
</protein>
<gene>
    <name evidence="2" type="ORF">GWK41_06605</name>
</gene>
<keyword evidence="1" id="KW-0472">Membrane</keyword>
<dbReference type="RefSeq" id="WP_200674149.1">
    <property type="nucleotide sequence ID" value="NZ_JAACYA010000002.1"/>
</dbReference>
<evidence type="ECO:0008006" key="4">
    <source>
        <dbReference type="Google" id="ProtNLM"/>
    </source>
</evidence>
<evidence type="ECO:0000256" key="1">
    <source>
        <dbReference type="SAM" id="Phobius"/>
    </source>
</evidence>
<evidence type="ECO:0000313" key="3">
    <source>
        <dbReference type="Proteomes" id="UP000772812"/>
    </source>
</evidence>
<dbReference type="InterPro" id="IPR010994">
    <property type="entry name" value="RuvA_2-like"/>
</dbReference>
<feature type="transmembrane region" description="Helical" evidence="1">
    <location>
        <begin position="12"/>
        <end position="33"/>
    </location>
</feature>
<name>A0ABS1GIM3_9AQUI</name>
<proteinExistence type="predicted"/>
<keyword evidence="3" id="KW-1185">Reference proteome</keyword>
<accession>A0ABS1GIM3</accession>
<sequence length="97" mass="11304">MNKNLLKLQTSFFTAVVLFSMFFSSGFMLVYTYSSPKSLKINVNSADVLQLKKVPYMGEKTAERIISIREKNNGIKNLKQLKGVKYYKKFKYFLKVE</sequence>
<evidence type="ECO:0000313" key="2">
    <source>
        <dbReference type="EMBL" id="MBK3332735.1"/>
    </source>
</evidence>
<keyword evidence="1" id="KW-1133">Transmembrane helix</keyword>
<dbReference type="SUPFAM" id="SSF47781">
    <property type="entry name" value="RuvA domain 2-like"/>
    <property type="match status" value="1"/>
</dbReference>
<reference evidence="2 3" key="1">
    <citation type="journal article" date="2021" name="Syst. Appl. Microbiol.">
        <title>Persephonella atlantica sp. nov.: How to adapt to physico-chemical gradients in high temperature hydrothermal habitats.</title>
        <authorList>
            <person name="Francois D.X."/>
            <person name="Godfroy A."/>
            <person name="Mathien C."/>
            <person name="Aube J."/>
            <person name="Cathalot C."/>
            <person name="Lesongeur F."/>
            <person name="L'Haridon S."/>
            <person name="Philippon X."/>
            <person name="Roussel E.G."/>
        </authorList>
    </citation>
    <scope>NUCLEOTIDE SEQUENCE [LARGE SCALE GENOMIC DNA]</scope>
    <source>
        <strain evidence="2 3">MO1340</strain>
    </source>
</reference>
<dbReference type="EMBL" id="JAACYA010000002">
    <property type="protein sequence ID" value="MBK3332735.1"/>
    <property type="molecule type" value="Genomic_DNA"/>
</dbReference>
<keyword evidence="1" id="KW-0812">Transmembrane</keyword>
<dbReference type="Pfam" id="PF12836">
    <property type="entry name" value="HHH_3"/>
    <property type="match status" value="1"/>
</dbReference>